<evidence type="ECO:0000313" key="3">
    <source>
        <dbReference type="EMBL" id="GAA3618313.1"/>
    </source>
</evidence>
<reference evidence="4" key="1">
    <citation type="journal article" date="2019" name="Int. J. Syst. Evol. Microbiol.">
        <title>The Global Catalogue of Microorganisms (GCM) 10K type strain sequencing project: providing services to taxonomists for standard genome sequencing and annotation.</title>
        <authorList>
            <consortium name="The Broad Institute Genomics Platform"/>
            <consortium name="The Broad Institute Genome Sequencing Center for Infectious Disease"/>
            <person name="Wu L."/>
            <person name="Ma J."/>
        </authorList>
    </citation>
    <scope>NUCLEOTIDE SEQUENCE [LARGE SCALE GENOMIC DNA]</scope>
    <source>
        <strain evidence="4">JCM 17326</strain>
    </source>
</reference>
<accession>A0ABP6ZTE8</accession>
<feature type="region of interest" description="Disordered" evidence="1">
    <location>
        <begin position="1"/>
        <end position="65"/>
    </location>
</feature>
<evidence type="ECO:0000313" key="4">
    <source>
        <dbReference type="Proteomes" id="UP001500630"/>
    </source>
</evidence>
<dbReference type="InterPro" id="IPR049945">
    <property type="entry name" value="AAA_22"/>
</dbReference>
<name>A0ABP6ZTE8_9ACTN</name>
<sequence length="217" mass="22472">MSGAPAGKTPGVDEPSAPGDSTPDPHPAPPPASPPSAPGPTARAYTTDRPAPGPAPANRSEPAPAPLMVTKEHRRFGEFAEAVRRKRYIGLCYGGPGVGKTESARAYTRWDQLAPHLNGQGSAAAPEADDVLAVRAVMYTPKVHSTPDKLDKEISLLCDRLGRTVDLMLQTGRGNGDNPPPGTSSTGAELLIVDEADRLKRPGSNNSATTTTAPASA</sequence>
<dbReference type="EMBL" id="BAABDQ010000057">
    <property type="protein sequence ID" value="GAA3618313.1"/>
    <property type="molecule type" value="Genomic_DNA"/>
</dbReference>
<proteinExistence type="predicted"/>
<protein>
    <recommendedName>
        <fullName evidence="2">ORC1/DEAH AAA+ ATPase domain-containing protein</fullName>
    </recommendedName>
</protein>
<evidence type="ECO:0000259" key="2">
    <source>
        <dbReference type="Pfam" id="PF13401"/>
    </source>
</evidence>
<comment type="caution">
    <text evidence="3">The sequence shown here is derived from an EMBL/GenBank/DDBJ whole genome shotgun (WGS) entry which is preliminary data.</text>
</comment>
<dbReference type="Proteomes" id="UP001500630">
    <property type="component" value="Unassembled WGS sequence"/>
</dbReference>
<feature type="region of interest" description="Disordered" evidence="1">
    <location>
        <begin position="170"/>
        <end position="217"/>
    </location>
</feature>
<feature type="compositionally biased region" description="Pro residues" evidence="1">
    <location>
        <begin position="24"/>
        <end position="38"/>
    </location>
</feature>
<feature type="compositionally biased region" description="Low complexity" evidence="1">
    <location>
        <begin position="204"/>
        <end position="217"/>
    </location>
</feature>
<keyword evidence="4" id="KW-1185">Reference proteome</keyword>
<feature type="domain" description="ORC1/DEAH AAA+ ATPase" evidence="2">
    <location>
        <begin position="85"/>
        <end position="200"/>
    </location>
</feature>
<organism evidence="3 4">
    <name type="scientific">Nonomuraea rosea</name>
    <dbReference type="NCBI Taxonomy" id="638574"/>
    <lineage>
        <taxon>Bacteria</taxon>
        <taxon>Bacillati</taxon>
        <taxon>Actinomycetota</taxon>
        <taxon>Actinomycetes</taxon>
        <taxon>Streptosporangiales</taxon>
        <taxon>Streptosporangiaceae</taxon>
        <taxon>Nonomuraea</taxon>
    </lineage>
</organism>
<gene>
    <name evidence="3" type="ORF">GCM10022419_124830</name>
</gene>
<evidence type="ECO:0000256" key="1">
    <source>
        <dbReference type="SAM" id="MobiDB-lite"/>
    </source>
</evidence>
<dbReference type="Pfam" id="PF13401">
    <property type="entry name" value="AAA_22"/>
    <property type="match status" value="1"/>
</dbReference>